<comment type="subcellular location">
    <subcellularLocation>
        <location evidence="1">Cell membrane</location>
        <topology evidence="1">Multi-pass membrane protein</topology>
    </subcellularLocation>
</comment>
<evidence type="ECO:0000313" key="11">
    <source>
        <dbReference type="EMBL" id="GLC26046.1"/>
    </source>
</evidence>
<dbReference type="Pfam" id="PF00854">
    <property type="entry name" value="PTR2"/>
    <property type="match status" value="1"/>
</dbReference>
<dbReference type="InterPro" id="IPR050171">
    <property type="entry name" value="MFS_Transporters"/>
</dbReference>
<dbReference type="GO" id="GO:1904680">
    <property type="term" value="F:peptide transmembrane transporter activity"/>
    <property type="evidence" value="ECO:0007669"/>
    <property type="project" value="InterPro"/>
</dbReference>
<dbReference type="SUPFAM" id="SSF103473">
    <property type="entry name" value="MFS general substrate transporter"/>
    <property type="match status" value="1"/>
</dbReference>
<dbReference type="PROSITE" id="PS01022">
    <property type="entry name" value="PTR2_1"/>
    <property type="match status" value="1"/>
</dbReference>
<feature type="transmembrane region" description="Helical" evidence="9">
    <location>
        <begin position="424"/>
        <end position="443"/>
    </location>
</feature>
<feature type="transmembrane region" description="Helical" evidence="9">
    <location>
        <begin position="47"/>
        <end position="64"/>
    </location>
</feature>
<name>A0AA37QBW3_9BACT</name>
<feature type="transmembrane region" description="Helical" evidence="9">
    <location>
        <begin position="313"/>
        <end position="330"/>
    </location>
</feature>
<feature type="transmembrane region" description="Helical" evidence="9">
    <location>
        <begin position="394"/>
        <end position="412"/>
    </location>
</feature>
<dbReference type="PANTHER" id="PTHR23517:SF15">
    <property type="entry name" value="PROTON-DEPENDENT OLIGOPEPTIDE FAMILY TRANSPORT PROTEIN"/>
    <property type="match status" value="1"/>
</dbReference>
<comment type="caution">
    <text evidence="11">The sequence shown here is derived from an EMBL/GenBank/DDBJ whole genome shotgun (WGS) entry which is preliminary data.</text>
</comment>
<keyword evidence="4 9" id="KW-0812">Transmembrane</keyword>
<keyword evidence="3" id="KW-1003">Cell membrane</keyword>
<feature type="transmembrane region" description="Helical" evidence="9">
    <location>
        <begin position="279"/>
        <end position="301"/>
    </location>
</feature>
<dbReference type="CDD" id="cd17346">
    <property type="entry name" value="MFS_DtpA_like"/>
    <property type="match status" value="1"/>
</dbReference>
<dbReference type="Gene3D" id="1.20.1250.20">
    <property type="entry name" value="MFS general substrate transporter like domains"/>
    <property type="match status" value="1"/>
</dbReference>
<feature type="transmembrane region" description="Helical" evidence="9">
    <location>
        <begin position="76"/>
        <end position="96"/>
    </location>
</feature>
<evidence type="ECO:0000256" key="4">
    <source>
        <dbReference type="ARBA" id="ARBA00022692"/>
    </source>
</evidence>
<dbReference type="InterPro" id="IPR020846">
    <property type="entry name" value="MFS_dom"/>
</dbReference>
<feature type="transmembrane region" description="Helical" evidence="9">
    <location>
        <begin position="135"/>
        <end position="151"/>
    </location>
</feature>
<feature type="region of interest" description="Disordered" evidence="8">
    <location>
        <begin position="1"/>
        <end position="28"/>
    </location>
</feature>
<protein>
    <submittedName>
        <fullName evidence="11">MFS transporter</fullName>
    </submittedName>
</protein>
<evidence type="ECO:0000256" key="3">
    <source>
        <dbReference type="ARBA" id="ARBA00022475"/>
    </source>
</evidence>
<evidence type="ECO:0000256" key="5">
    <source>
        <dbReference type="ARBA" id="ARBA00022856"/>
    </source>
</evidence>
<keyword evidence="5" id="KW-0653">Protein transport</keyword>
<keyword evidence="2" id="KW-0813">Transport</keyword>
<dbReference type="PANTHER" id="PTHR23517">
    <property type="entry name" value="RESISTANCE PROTEIN MDTM, PUTATIVE-RELATED-RELATED"/>
    <property type="match status" value="1"/>
</dbReference>
<sequence>MSSTIAPAPARGSAGTGPGQAPSSDRGFFGHPRGLATLFFTEMWERFSYYGLRPLLVLFMAAALSEGGFGFSRDQASAIVGIYGFSVYLASLPGGWVADRLLGLQRAIFLGACLITSGHLAIGLSGLAGPGAGKIPFFLGLVLIVLGTGLLKPNISAIVGDLYPEGGARRDAGFSIFYMGINFGAFFGQLITGILGEKVGWHWGFGAAGIGMFFGLVVFWLTRGKTLRGIGTEPTRNPDPAVQAKQERIGKLAVFGGLGLVALVFALAASGALTIDAQVVGRSMVNITLAMVVAFFAFVFVAGKLSSDEKKRVGVIFVLFLFAIVFWGAFEQAPTSLNLFARDFTDRNLGGFEIPATWFQSVNSFFVIALAPVFAALWVSMARSGRELSSPGKFAVGLALAGVGFALMIVAANRVVASGGTALVSPWWLVGSYFFQTVGELCLSPVGLSSMTKLSPRKYVGQMMGIWFTASALGNLIGGLVGGHVDPEKLDQMPQLFTATTIYLFVAAGVLLLMVIPIRKMMATTSKTA</sequence>
<feature type="transmembrane region" description="Helical" evidence="9">
    <location>
        <begin position="362"/>
        <end position="382"/>
    </location>
</feature>
<dbReference type="InterPro" id="IPR000109">
    <property type="entry name" value="POT_fam"/>
</dbReference>
<evidence type="ECO:0000256" key="2">
    <source>
        <dbReference type="ARBA" id="ARBA00022448"/>
    </source>
</evidence>
<dbReference type="AlphaFoldDB" id="A0AA37QBW3"/>
<dbReference type="InterPro" id="IPR018456">
    <property type="entry name" value="PTR2_symporter_CS"/>
</dbReference>
<dbReference type="InterPro" id="IPR036259">
    <property type="entry name" value="MFS_trans_sf"/>
</dbReference>
<dbReference type="EMBL" id="BRXS01000004">
    <property type="protein sequence ID" value="GLC26046.1"/>
    <property type="molecule type" value="Genomic_DNA"/>
</dbReference>
<keyword evidence="7 9" id="KW-0472">Membrane</keyword>
<accession>A0AA37QBW3</accession>
<reference evidence="11" key="1">
    <citation type="submission" date="2022-08" db="EMBL/GenBank/DDBJ databases">
        <title>Draft genome sequencing of Roseisolibacter agri AW1220.</title>
        <authorList>
            <person name="Tobiishi Y."/>
            <person name="Tonouchi A."/>
        </authorList>
    </citation>
    <scope>NUCLEOTIDE SEQUENCE</scope>
    <source>
        <strain evidence="11">AW1220</strain>
    </source>
</reference>
<gene>
    <name evidence="11" type="ORF">rosag_25590</name>
</gene>
<dbReference type="PROSITE" id="PS50850">
    <property type="entry name" value="MFS"/>
    <property type="match status" value="1"/>
</dbReference>
<dbReference type="GO" id="GO:0005886">
    <property type="term" value="C:plasma membrane"/>
    <property type="evidence" value="ECO:0007669"/>
    <property type="project" value="UniProtKB-SubCell"/>
</dbReference>
<dbReference type="RefSeq" id="WP_284350516.1">
    <property type="nucleotide sequence ID" value="NZ_BRXS01000004.1"/>
</dbReference>
<keyword evidence="6 9" id="KW-1133">Transmembrane helix</keyword>
<evidence type="ECO:0000256" key="6">
    <source>
        <dbReference type="ARBA" id="ARBA00022989"/>
    </source>
</evidence>
<keyword evidence="12" id="KW-1185">Reference proteome</keyword>
<feature type="transmembrane region" description="Helical" evidence="9">
    <location>
        <begin position="201"/>
        <end position="221"/>
    </location>
</feature>
<feature type="domain" description="Major facilitator superfamily (MFS) profile" evidence="10">
    <location>
        <begin position="37"/>
        <end position="526"/>
    </location>
</feature>
<proteinExistence type="predicted"/>
<evidence type="ECO:0000256" key="7">
    <source>
        <dbReference type="ARBA" id="ARBA00023136"/>
    </source>
</evidence>
<dbReference type="GO" id="GO:0006857">
    <property type="term" value="P:oligopeptide transport"/>
    <property type="evidence" value="ECO:0007669"/>
    <property type="project" value="InterPro"/>
</dbReference>
<evidence type="ECO:0000256" key="1">
    <source>
        <dbReference type="ARBA" id="ARBA00004651"/>
    </source>
</evidence>
<feature type="transmembrane region" description="Helical" evidence="9">
    <location>
        <begin position="464"/>
        <end position="485"/>
    </location>
</feature>
<dbReference type="InterPro" id="IPR005279">
    <property type="entry name" value="Dipep/tripep_permease"/>
</dbReference>
<feature type="transmembrane region" description="Helical" evidence="9">
    <location>
        <begin position="108"/>
        <end position="129"/>
    </location>
</feature>
<dbReference type="Proteomes" id="UP001161325">
    <property type="component" value="Unassembled WGS sequence"/>
</dbReference>
<evidence type="ECO:0000256" key="9">
    <source>
        <dbReference type="SAM" id="Phobius"/>
    </source>
</evidence>
<feature type="transmembrane region" description="Helical" evidence="9">
    <location>
        <begin position="252"/>
        <end position="273"/>
    </location>
</feature>
<evidence type="ECO:0000256" key="8">
    <source>
        <dbReference type="SAM" id="MobiDB-lite"/>
    </source>
</evidence>
<feature type="transmembrane region" description="Helical" evidence="9">
    <location>
        <begin position="497"/>
        <end position="518"/>
    </location>
</feature>
<evidence type="ECO:0000259" key="10">
    <source>
        <dbReference type="PROSITE" id="PS50850"/>
    </source>
</evidence>
<evidence type="ECO:0000313" key="12">
    <source>
        <dbReference type="Proteomes" id="UP001161325"/>
    </source>
</evidence>
<dbReference type="NCBIfam" id="TIGR00924">
    <property type="entry name" value="yjdL_sub1_fam"/>
    <property type="match status" value="1"/>
</dbReference>
<keyword evidence="5" id="KW-0571">Peptide transport</keyword>
<feature type="transmembrane region" description="Helical" evidence="9">
    <location>
        <begin position="172"/>
        <end position="195"/>
    </location>
</feature>
<organism evidence="11 12">
    <name type="scientific">Roseisolibacter agri</name>
    <dbReference type="NCBI Taxonomy" id="2014610"/>
    <lineage>
        <taxon>Bacteria</taxon>
        <taxon>Pseudomonadati</taxon>
        <taxon>Gemmatimonadota</taxon>
        <taxon>Gemmatimonadia</taxon>
        <taxon>Gemmatimonadales</taxon>
        <taxon>Gemmatimonadaceae</taxon>
        <taxon>Roseisolibacter</taxon>
    </lineage>
</organism>